<evidence type="ECO:0000256" key="3">
    <source>
        <dbReference type="ARBA" id="ARBA00022528"/>
    </source>
</evidence>
<keyword evidence="11" id="KW-0408">Iron</keyword>
<dbReference type="GO" id="GO:0051537">
    <property type="term" value="F:2 iron, 2 sulfur cluster binding"/>
    <property type="evidence" value="ECO:0007669"/>
    <property type="project" value="UniProtKB-KW"/>
</dbReference>
<evidence type="ECO:0000256" key="15">
    <source>
        <dbReference type="SAM" id="SignalP"/>
    </source>
</evidence>
<keyword evidence="4" id="KW-0934">Plastid</keyword>
<dbReference type="GO" id="GO:0016020">
    <property type="term" value="C:membrane"/>
    <property type="evidence" value="ECO:0007669"/>
    <property type="project" value="UniProtKB-SubCell"/>
</dbReference>
<comment type="subcellular location">
    <subcellularLocation>
        <location evidence="2">Membrane</location>
    </subcellularLocation>
    <subcellularLocation>
        <location evidence="1">Plastid</location>
        <location evidence="1">Chloroplast</location>
    </subcellularLocation>
</comment>
<dbReference type="SUPFAM" id="SSF55961">
    <property type="entry name" value="Bet v1-like"/>
    <property type="match status" value="1"/>
</dbReference>
<keyword evidence="18" id="KW-1185">Reference proteome</keyword>
<keyword evidence="13" id="KW-0472">Membrane</keyword>
<accession>A0A9W7CJ37</accession>
<organism evidence="17 18">
    <name type="scientific">Triparma laevis f. longispina</name>
    <dbReference type="NCBI Taxonomy" id="1714387"/>
    <lineage>
        <taxon>Eukaryota</taxon>
        <taxon>Sar</taxon>
        <taxon>Stramenopiles</taxon>
        <taxon>Ochrophyta</taxon>
        <taxon>Bolidophyceae</taxon>
        <taxon>Parmales</taxon>
        <taxon>Triparmaceae</taxon>
        <taxon>Triparma</taxon>
    </lineage>
</organism>
<keyword evidence="15" id="KW-0732">Signal</keyword>
<dbReference type="InterPro" id="IPR017941">
    <property type="entry name" value="Rieske_2Fe-2S"/>
</dbReference>
<gene>
    <name evidence="17" type="ORF">TrLO_g3181</name>
</gene>
<evidence type="ECO:0000256" key="7">
    <source>
        <dbReference type="ARBA" id="ARBA00022723"/>
    </source>
</evidence>
<keyword evidence="8" id="KW-0809">Transit peptide</keyword>
<feature type="compositionally biased region" description="Low complexity" evidence="14">
    <location>
        <begin position="53"/>
        <end position="70"/>
    </location>
</feature>
<dbReference type="AlphaFoldDB" id="A0A9W7CJ37"/>
<dbReference type="Pfam" id="PF00355">
    <property type="entry name" value="Rieske"/>
    <property type="match status" value="1"/>
</dbReference>
<evidence type="ECO:0000256" key="9">
    <source>
        <dbReference type="ARBA" id="ARBA00022989"/>
    </source>
</evidence>
<dbReference type="Gene3D" id="2.102.10.10">
    <property type="entry name" value="Rieske [2Fe-2S] iron-sulphur domain"/>
    <property type="match status" value="1"/>
</dbReference>
<evidence type="ECO:0000313" key="18">
    <source>
        <dbReference type="Proteomes" id="UP001165122"/>
    </source>
</evidence>
<keyword evidence="10" id="KW-0560">Oxidoreductase</keyword>
<feature type="region of interest" description="Disordered" evidence="14">
    <location>
        <begin position="32"/>
        <end position="72"/>
    </location>
</feature>
<feature type="domain" description="Rieske" evidence="16">
    <location>
        <begin position="78"/>
        <end position="189"/>
    </location>
</feature>
<dbReference type="GO" id="GO:0010277">
    <property type="term" value="F:chlorophyllide a oxygenase activity"/>
    <property type="evidence" value="ECO:0007669"/>
    <property type="project" value="InterPro"/>
</dbReference>
<dbReference type="Proteomes" id="UP001165122">
    <property type="component" value="Unassembled WGS sequence"/>
</dbReference>
<feature type="chain" id="PRO_5040987870" description="Rieske domain-containing protein" evidence="15">
    <location>
        <begin position="21"/>
        <end position="532"/>
    </location>
</feature>
<keyword evidence="9" id="KW-1133">Transmembrane helix</keyword>
<keyword evidence="7" id="KW-0479">Metal-binding</keyword>
<feature type="signal peptide" evidence="15">
    <location>
        <begin position="1"/>
        <end position="20"/>
    </location>
</feature>
<keyword evidence="12" id="KW-0411">Iron-sulfur</keyword>
<evidence type="ECO:0000313" key="17">
    <source>
        <dbReference type="EMBL" id="GMI06615.1"/>
    </source>
</evidence>
<evidence type="ECO:0000256" key="6">
    <source>
        <dbReference type="ARBA" id="ARBA00022714"/>
    </source>
</evidence>
<evidence type="ECO:0000256" key="10">
    <source>
        <dbReference type="ARBA" id="ARBA00023002"/>
    </source>
</evidence>
<dbReference type="SUPFAM" id="SSF50022">
    <property type="entry name" value="ISP domain"/>
    <property type="match status" value="1"/>
</dbReference>
<evidence type="ECO:0000256" key="2">
    <source>
        <dbReference type="ARBA" id="ARBA00004370"/>
    </source>
</evidence>
<dbReference type="OrthoDB" id="426882at2759"/>
<dbReference type="PANTHER" id="PTHR21266:SF32">
    <property type="entry name" value="CHOLESTEROL 7-DESATURASE NVD"/>
    <property type="match status" value="1"/>
</dbReference>
<dbReference type="GO" id="GO:0046872">
    <property type="term" value="F:metal ion binding"/>
    <property type="evidence" value="ECO:0007669"/>
    <property type="project" value="UniProtKB-KW"/>
</dbReference>
<keyword evidence="5" id="KW-0812">Transmembrane</keyword>
<proteinExistence type="predicted"/>
<dbReference type="PROSITE" id="PS51296">
    <property type="entry name" value="RIESKE"/>
    <property type="match status" value="1"/>
</dbReference>
<dbReference type="InterPro" id="IPR036922">
    <property type="entry name" value="Rieske_2Fe-2S_sf"/>
</dbReference>
<evidence type="ECO:0000256" key="4">
    <source>
        <dbReference type="ARBA" id="ARBA00022640"/>
    </source>
</evidence>
<reference evidence="18" key="1">
    <citation type="journal article" date="2023" name="Commun. Biol.">
        <title>Genome analysis of Parmales, the sister group of diatoms, reveals the evolutionary specialization of diatoms from phago-mixotrophs to photoautotrophs.</title>
        <authorList>
            <person name="Ban H."/>
            <person name="Sato S."/>
            <person name="Yoshikawa S."/>
            <person name="Yamada K."/>
            <person name="Nakamura Y."/>
            <person name="Ichinomiya M."/>
            <person name="Sato N."/>
            <person name="Blanc-Mathieu R."/>
            <person name="Endo H."/>
            <person name="Kuwata A."/>
            <person name="Ogata H."/>
        </authorList>
    </citation>
    <scope>NUCLEOTIDE SEQUENCE [LARGE SCALE GENOMIC DNA]</scope>
    <source>
        <strain evidence="18">NIES 3700</strain>
    </source>
</reference>
<evidence type="ECO:0000256" key="8">
    <source>
        <dbReference type="ARBA" id="ARBA00022946"/>
    </source>
</evidence>
<evidence type="ECO:0000256" key="1">
    <source>
        <dbReference type="ARBA" id="ARBA00004229"/>
    </source>
</evidence>
<protein>
    <recommendedName>
        <fullName evidence="16">Rieske domain-containing protein</fullName>
    </recommendedName>
</protein>
<dbReference type="GO" id="GO:0009507">
    <property type="term" value="C:chloroplast"/>
    <property type="evidence" value="ECO:0007669"/>
    <property type="project" value="UniProtKB-SubCell"/>
</dbReference>
<keyword evidence="3" id="KW-0150">Chloroplast</keyword>
<dbReference type="PANTHER" id="PTHR21266">
    <property type="entry name" value="IRON-SULFUR DOMAIN CONTAINING PROTEIN"/>
    <property type="match status" value="1"/>
</dbReference>
<name>A0A9W7CJ37_9STRA</name>
<evidence type="ECO:0000256" key="5">
    <source>
        <dbReference type="ARBA" id="ARBA00022692"/>
    </source>
</evidence>
<sequence length="532" mass="59517">MTSSPLLHISALLLLLTVEAFQPLNFATPFNRNSLDSRKSNPTQQTSKSNPLQATQQSISSTASTTSTTSNPSNLGCWLPVASVSGIEDLLPMNVKIANIDCVVWKDSNENWAVQKDECAHRLVSLSQGRISEDGGGRIECPYHGWQFNTTGQLQHIPQAPPSSSSFCFSDDTSLTNFETHVTDDLLWAFFPSMATNEFLDKAELPETVYPSLMSAPLNSSKYFVRELPYSFDFLVENFMDPAHIPFAHHGLQGVRSDGCPIPMRSIKNAVNYSHVEVSFEDTIREKPRTGIVSFQRPCYYHFRTQSGENGEMKPNLQIFVVPIHEGRCRVLFVSPLTKSFIPNWLEHAASNRFLNTDIWLHEAEITVRNKMREEGRDGGGGDPVEMKMYQQPTSSDNGVRAWRKWWKEYGMSASPKGTFGAADSENMVLLTRKDQIDPWEGHSKDCSHCRRAMKKFKKAIIVAKLSRPVLGISFLLKARFSKALSLNSMLGVFIAVEFASLLTRAFSNKAIRIITGEEAFNVNDRSASALS</sequence>
<evidence type="ECO:0000256" key="12">
    <source>
        <dbReference type="ARBA" id="ARBA00023014"/>
    </source>
</evidence>
<dbReference type="InterPro" id="IPR050584">
    <property type="entry name" value="Cholesterol_7-desaturase"/>
</dbReference>
<feature type="region of interest" description="Disordered" evidence="14">
    <location>
        <begin position="374"/>
        <end position="396"/>
    </location>
</feature>
<comment type="caution">
    <text evidence="17">The sequence shown here is derived from an EMBL/GenBank/DDBJ whole genome shotgun (WGS) entry which is preliminary data.</text>
</comment>
<dbReference type="EMBL" id="BRXW01000102">
    <property type="protein sequence ID" value="GMI06615.1"/>
    <property type="molecule type" value="Genomic_DNA"/>
</dbReference>
<keyword evidence="6" id="KW-0001">2Fe-2S</keyword>
<dbReference type="Gene3D" id="3.90.380.10">
    <property type="entry name" value="Naphthalene 1,2-dioxygenase Alpha Subunit, Chain A, domain 1"/>
    <property type="match status" value="1"/>
</dbReference>
<evidence type="ECO:0000259" key="16">
    <source>
        <dbReference type="PROSITE" id="PS51296"/>
    </source>
</evidence>
<evidence type="ECO:0000256" key="13">
    <source>
        <dbReference type="ARBA" id="ARBA00023136"/>
    </source>
</evidence>
<evidence type="ECO:0000256" key="11">
    <source>
        <dbReference type="ARBA" id="ARBA00023004"/>
    </source>
</evidence>
<feature type="compositionally biased region" description="Polar residues" evidence="14">
    <location>
        <begin position="32"/>
        <end position="52"/>
    </location>
</feature>
<dbReference type="Pfam" id="PF08417">
    <property type="entry name" value="PaO"/>
    <property type="match status" value="1"/>
</dbReference>
<dbReference type="InterPro" id="IPR013626">
    <property type="entry name" value="PaO"/>
</dbReference>
<evidence type="ECO:0000256" key="14">
    <source>
        <dbReference type="SAM" id="MobiDB-lite"/>
    </source>
</evidence>